<evidence type="ECO:0000313" key="3">
    <source>
        <dbReference type="EMBL" id="QJD80275.1"/>
    </source>
</evidence>
<sequence>MVMAEQCIDDANALFQLGSDRGALNRAYYGFFDAVRALLLTKAIFTKSHQATRSLFSEHFVKEGPFTAKDAKDFHILFNLRQDSDYETDDPTDSVAVKQIIDTAAEFVLQAGAYLREQPNTNQPKTE</sequence>
<comment type="similarity">
    <text evidence="1">Belongs to the UPF0332 family.</text>
</comment>
<dbReference type="InterPro" id="IPR052226">
    <property type="entry name" value="UPF0332_toxin"/>
</dbReference>
<dbReference type="RefSeq" id="WP_169552234.1">
    <property type="nucleotide sequence ID" value="NZ_CP051677.1"/>
</dbReference>
<protein>
    <submittedName>
        <fullName evidence="3">HEPN domain-containing protein</fullName>
    </submittedName>
</protein>
<accession>A0A7L5DQ63</accession>
<dbReference type="EMBL" id="CP051677">
    <property type="protein sequence ID" value="QJD80275.1"/>
    <property type="molecule type" value="Genomic_DNA"/>
</dbReference>
<dbReference type="PANTHER" id="PTHR36565">
    <property type="entry name" value="UPF0332 PROTEIN TM_1000"/>
    <property type="match status" value="1"/>
</dbReference>
<reference evidence="3 4" key="1">
    <citation type="submission" date="2020-04" db="EMBL/GenBank/DDBJ databases">
        <title>Genome sequencing of novel species.</title>
        <authorList>
            <person name="Heo J."/>
            <person name="Kim S.-J."/>
            <person name="Kim J.-S."/>
            <person name="Hong S.-B."/>
            <person name="Kwon S.-W."/>
        </authorList>
    </citation>
    <scope>NUCLEOTIDE SEQUENCE [LARGE SCALE GENOMIC DNA]</scope>
    <source>
        <strain evidence="3 4">CJU-R4</strain>
    </source>
</reference>
<organism evidence="3 4">
    <name type="scientific">Spirosoma rhododendri</name>
    <dbReference type="NCBI Taxonomy" id="2728024"/>
    <lineage>
        <taxon>Bacteria</taxon>
        <taxon>Pseudomonadati</taxon>
        <taxon>Bacteroidota</taxon>
        <taxon>Cytophagia</taxon>
        <taxon>Cytophagales</taxon>
        <taxon>Cytophagaceae</taxon>
        <taxon>Spirosoma</taxon>
    </lineage>
</organism>
<evidence type="ECO:0000313" key="4">
    <source>
        <dbReference type="Proteomes" id="UP000501128"/>
    </source>
</evidence>
<evidence type="ECO:0000259" key="2">
    <source>
        <dbReference type="Pfam" id="PF05168"/>
    </source>
</evidence>
<dbReference type="AlphaFoldDB" id="A0A7L5DQ63"/>
<dbReference type="Gene3D" id="1.20.120.330">
    <property type="entry name" value="Nucleotidyltransferases domain 2"/>
    <property type="match status" value="1"/>
</dbReference>
<proteinExistence type="inferred from homology"/>
<feature type="domain" description="HEPN" evidence="2">
    <location>
        <begin position="3"/>
        <end position="108"/>
    </location>
</feature>
<dbReference type="KEGG" id="srho:HH216_19005"/>
<keyword evidence="4" id="KW-1185">Reference proteome</keyword>
<dbReference type="InterPro" id="IPR007842">
    <property type="entry name" value="HEPN_dom"/>
</dbReference>
<name>A0A7L5DQ63_9BACT</name>
<evidence type="ECO:0000256" key="1">
    <source>
        <dbReference type="ARBA" id="ARBA00038248"/>
    </source>
</evidence>
<dbReference type="PANTHER" id="PTHR36565:SF1">
    <property type="entry name" value="UPF0332 PROTEIN TM_1000"/>
    <property type="match status" value="1"/>
</dbReference>
<gene>
    <name evidence="3" type="ORF">HH216_19005</name>
</gene>
<dbReference type="Proteomes" id="UP000501128">
    <property type="component" value="Chromosome"/>
</dbReference>
<dbReference type="Pfam" id="PF05168">
    <property type="entry name" value="HEPN"/>
    <property type="match status" value="1"/>
</dbReference>